<dbReference type="PANTHER" id="PTHR30283">
    <property type="entry name" value="PEROXIDE STRESS RESPONSE PROTEIN YAAA"/>
    <property type="match status" value="1"/>
</dbReference>
<sequence length="255" mass="29112">MKILISPAKSLDYTTAVPVDKTTKPSFVKESKVVNEVLQSKTPMDLEDLMKISNNLAELNWKRNQERSYVKKVGKEKDFRQAVFAFNGDVYTGLDAYSLTPEKIEVLQDKLRILSGLYGLLKPLDEIEPYRLEMGTKMRVGENANLYEFWKPILADALNKEMKQDELLINLASNEYFSAIDKKAIKGTLVTPDFKELRDGKLKTISFYAKKARGLMVRYIIDNNVTDIDGLKKFNVDGYAWSEADSKGNNLVFTR</sequence>
<reference evidence="2 3" key="1">
    <citation type="submission" date="2016-01" db="EMBL/GenBank/DDBJ databases">
        <title>Whole genome sequencing of Myroides marinus L41.</title>
        <authorList>
            <person name="Hong K.W."/>
        </authorList>
    </citation>
    <scope>NUCLEOTIDE SEQUENCE [LARGE SCALE GENOMIC DNA]</scope>
    <source>
        <strain evidence="2 3">L41</strain>
    </source>
</reference>
<dbReference type="PANTHER" id="PTHR30283:SF4">
    <property type="entry name" value="PEROXIDE STRESS RESISTANCE PROTEIN YAAA"/>
    <property type="match status" value="1"/>
</dbReference>
<dbReference type="EMBL" id="LQNU01000066">
    <property type="protein sequence ID" value="KZE78069.1"/>
    <property type="molecule type" value="Genomic_DNA"/>
</dbReference>
<comment type="caution">
    <text evidence="2">The sequence shown here is derived from an EMBL/GenBank/DDBJ whole genome shotgun (WGS) entry which is preliminary data.</text>
</comment>
<accession>A0A161S1M3</accession>
<dbReference type="RefSeq" id="WP_038987671.1">
    <property type="nucleotide sequence ID" value="NZ_JWJO01000056.1"/>
</dbReference>
<evidence type="ECO:0000256" key="1">
    <source>
        <dbReference type="HAMAP-Rule" id="MF_00652"/>
    </source>
</evidence>
<dbReference type="OrthoDB" id="9777133at2"/>
<dbReference type="Proteomes" id="UP000076630">
    <property type="component" value="Unassembled WGS sequence"/>
</dbReference>
<dbReference type="GO" id="GO:0033194">
    <property type="term" value="P:response to hydroperoxide"/>
    <property type="evidence" value="ECO:0007669"/>
    <property type="project" value="TreeGrafter"/>
</dbReference>
<dbReference type="Pfam" id="PF03883">
    <property type="entry name" value="H2O2_YaaD"/>
    <property type="match status" value="1"/>
</dbReference>
<dbReference type="AlphaFoldDB" id="A0A161S1M3"/>
<evidence type="ECO:0000313" key="3">
    <source>
        <dbReference type="Proteomes" id="UP000076630"/>
    </source>
</evidence>
<dbReference type="GO" id="GO:0005829">
    <property type="term" value="C:cytosol"/>
    <property type="evidence" value="ECO:0007669"/>
    <property type="project" value="TreeGrafter"/>
</dbReference>
<keyword evidence="3" id="KW-1185">Reference proteome</keyword>
<protein>
    <recommendedName>
        <fullName evidence="1">UPF0246 protein AV926_13590</fullName>
    </recommendedName>
</protein>
<comment type="similarity">
    <text evidence="1">Belongs to the UPF0246 family.</text>
</comment>
<proteinExistence type="inferred from homology"/>
<dbReference type="HAMAP" id="MF_00652">
    <property type="entry name" value="UPF0246"/>
    <property type="match status" value="1"/>
</dbReference>
<organism evidence="2 3">
    <name type="scientific">Myroides marinus</name>
    <dbReference type="NCBI Taxonomy" id="703342"/>
    <lineage>
        <taxon>Bacteria</taxon>
        <taxon>Pseudomonadati</taxon>
        <taxon>Bacteroidota</taxon>
        <taxon>Flavobacteriia</taxon>
        <taxon>Flavobacteriales</taxon>
        <taxon>Flavobacteriaceae</taxon>
        <taxon>Myroides</taxon>
    </lineage>
</organism>
<gene>
    <name evidence="2" type="ORF">AV926_13590</name>
</gene>
<evidence type="ECO:0000313" key="2">
    <source>
        <dbReference type="EMBL" id="KZE78069.1"/>
    </source>
</evidence>
<name>A0A161S1M3_9FLAO</name>
<dbReference type="InterPro" id="IPR005583">
    <property type="entry name" value="YaaA"/>
</dbReference>
<dbReference type="NCBIfam" id="NF002542">
    <property type="entry name" value="PRK02101.1-3"/>
    <property type="match status" value="1"/>
</dbReference>